<dbReference type="Pfam" id="PF00512">
    <property type="entry name" value="HisKA"/>
    <property type="match status" value="1"/>
</dbReference>
<dbReference type="CDD" id="cd00082">
    <property type="entry name" value="HisKA"/>
    <property type="match status" value="1"/>
</dbReference>
<evidence type="ECO:0000256" key="3">
    <source>
        <dbReference type="ARBA" id="ARBA00012438"/>
    </source>
</evidence>
<dbReference type="GO" id="GO:0005886">
    <property type="term" value="C:plasma membrane"/>
    <property type="evidence" value="ECO:0007669"/>
    <property type="project" value="UniProtKB-SubCell"/>
</dbReference>
<dbReference type="SUPFAM" id="SSF55874">
    <property type="entry name" value="ATPase domain of HSP90 chaperone/DNA topoisomerase II/histidine kinase"/>
    <property type="match status" value="1"/>
</dbReference>
<dbReference type="RefSeq" id="WP_129422849.1">
    <property type="nucleotide sequence ID" value="NZ_SDPW01000001.1"/>
</dbReference>
<dbReference type="EMBL" id="SDPW01000001">
    <property type="protein sequence ID" value="RXZ53118.1"/>
    <property type="molecule type" value="Genomic_DNA"/>
</dbReference>
<dbReference type="Gene3D" id="3.30.565.10">
    <property type="entry name" value="Histidine kinase-like ATPase, C-terminal domain"/>
    <property type="match status" value="1"/>
</dbReference>
<dbReference type="InterPro" id="IPR011006">
    <property type="entry name" value="CheY-like_superfamily"/>
</dbReference>
<comment type="catalytic activity">
    <reaction evidence="1">
        <text>ATP + protein L-histidine = ADP + protein N-phospho-L-histidine.</text>
        <dbReference type="EC" id="2.7.13.3"/>
    </reaction>
</comment>
<dbReference type="PROSITE" id="PS50110">
    <property type="entry name" value="RESPONSE_REGULATORY"/>
    <property type="match status" value="1"/>
</dbReference>
<dbReference type="OrthoDB" id="3170569at2"/>
<dbReference type="Gene3D" id="3.40.50.2300">
    <property type="match status" value="1"/>
</dbReference>
<sequence>MSNGNWLSSRFWAVIIAIGVVMGVVAGFAAFNVTFSQVADRMAGVVEFTKNQSLTYDSFNDASTTKSLLRSIESAGQLARDVSQDGGATDAESLQRYAGELSLTAALVLTPEGDLVGSYSSDEVGYAQVESELRETSALDVARYPLKTYATRIELEDGSHVDVGCSSRLDAPGVVVSLYRTKPAFGNRYSLTLQSMVEGYSTQNNGCIVVENDGNYIAANTMTLAQLQSEGIGDFDKGVISAIKERCTLGKASVINAESTWFIASFDKCRDYYVYTYTPLRNNLGGVALSVALALALYAVFVFLVVLLRRQSEHAHLHELVAQEHEYSERLVEAAREAQSANTAKTEFLQRMSHDIRTPINGIRGMVEMGNVFDGDVAKQRECRQKIWMASGILLDLVSEVLDMSKLESGEVELELRSTNLVALNDEVCEMLERQAGELHVTIIKEQDRIEHPCVMASQTHLKRVIMNIASNAVKYNKPGGTVRLSCEELHAEGATAMYRITVADTGIGMSKDFQQHLFEPFSREVQKLEAQPSGTGLGTVIAKQLTELMGGTITFDSELDVGTTCVITLPLVIDFDAQQRNEELDKQGDVTLAGMSILLVEDNELNREIAEFVLDQAGAHVTTAFDGREAVDAFAAAAPGTFDLVLMDIMMPNVNGYEATRAIRAMNRTDAKCVPIVAMSANAFADDVAYSRESGMNDHLAKPIDADKLVRALARYRKDA</sequence>
<evidence type="ECO:0000313" key="12">
    <source>
        <dbReference type="EMBL" id="RXZ53118.1"/>
    </source>
</evidence>
<feature type="domain" description="Histidine kinase" evidence="10">
    <location>
        <begin position="351"/>
        <end position="574"/>
    </location>
</feature>
<evidence type="ECO:0000256" key="1">
    <source>
        <dbReference type="ARBA" id="ARBA00000085"/>
    </source>
</evidence>
<feature type="domain" description="Response regulatory" evidence="11">
    <location>
        <begin position="597"/>
        <end position="718"/>
    </location>
</feature>
<keyword evidence="9" id="KW-0472">Membrane</keyword>
<feature type="transmembrane region" description="Helical" evidence="9">
    <location>
        <begin position="12"/>
        <end position="33"/>
    </location>
</feature>
<evidence type="ECO:0000259" key="11">
    <source>
        <dbReference type="PROSITE" id="PS50110"/>
    </source>
</evidence>
<dbReference type="Proteomes" id="UP000293345">
    <property type="component" value="Unassembled WGS sequence"/>
</dbReference>
<feature type="transmembrane region" description="Helical" evidence="9">
    <location>
        <begin position="287"/>
        <end position="308"/>
    </location>
</feature>
<proteinExistence type="predicted"/>
<dbReference type="SUPFAM" id="SSF52172">
    <property type="entry name" value="CheY-like"/>
    <property type="match status" value="1"/>
</dbReference>
<dbReference type="Pfam" id="PF02518">
    <property type="entry name" value="HATPase_c"/>
    <property type="match status" value="1"/>
</dbReference>
<dbReference type="CDD" id="cd17546">
    <property type="entry name" value="REC_hyHK_CKI1_RcsC-like"/>
    <property type="match status" value="1"/>
</dbReference>
<evidence type="ECO:0000259" key="10">
    <source>
        <dbReference type="PROSITE" id="PS50109"/>
    </source>
</evidence>
<dbReference type="InterPro" id="IPR036890">
    <property type="entry name" value="HATPase_C_sf"/>
</dbReference>
<dbReference type="PANTHER" id="PTHR43047">
    <property type="entry name" value="TWO-COMPONENT HISTIDINE PROTEIN KINASE"/>
    <property type="match status" value="1"/>
</dbReference>
<keyword evidence="4 8" id="KW-0597">Phosphoprotein</keyword>
<keyword evidence="9" id="KW-0812">Transmembrane</keyword>
<evidence type="ECO:0000256" key="8">
    <source>
        <dbReference type="PROSITE-ProRule" id="PRU00169"/>
    </source>
</evidence>
<organism evidence="12 13">
    <name type="scientific">Senegalimassilia faecalis</name>
    <dbReference type="NCBI Taxonomy" id="2509433"/>
    <lineage>
        <taxon>Bacteria</taxon>
        <taxon>Bacillati</taxon>
        <taxon>Actinomycetota</taxon>
        <taxon>Coriobacteriia</taxon>
        <taxon>Coriobacteriales</taxon>
        <taxon>Coriobacteriaceae</taxon>
        <taxon>Senegalimassilia</taxon>
    </lineage>
</organism>
<keyword evidence="13" id="KW-1185">Reference proteome</keyword>
<dbReference type="InterPro" id="IPR036097">
    <property type="entry name" value="HisK_dim/P_sf"/>
</dbReference>
<dbReference type="Gene3D" id="1.10.287.130">
    <property type="match status" value="1"/>
</dbReference>
<evidence type="ECO:0000256" key="2">
    <source>
        <dbReference type="ARBA" id="ARBA00004236"/>
    </source>
</evidence>
<dbReference type="InterPro" id="IPR005467">
    <property type="entry name" value="His_kinase_dom"/>
</dbReference>
<comment type="subcellular location">
    <subcellularLocation>
        <location evidence="2">Cell membrane</location>
    </subcellularLocation>
</comment>
<dbReference type="SMART" id="SM00387">
    <property type="entry name" value="HATPase_c"/>
    <property type="match status" value="1"/>
</dbReference>
<feature type="modified residue" description="4-aspartylphosphate" evidence="8">
    <location>
        <position position="649"/>
    </location>
</feature>
<reference evidence="12 13" key="1">
    <citation type="submission" date="2019-01" db="EMBL/GenBank/DDBJ databases">
        <title>Senegalimassilia sp. nov. KGMB04484 isolated human feces.</title>
        <authorList>
            <person name="Han K.-I."/>
            <person name="Kim J.-S."/>
            <person name="Lee K.C."/>
            <person name="Suh M.K."/>
            <person name="Eom M.K."/>
            <person name="Lee J.H."/>
            <person name="Park S.-H."/>
            <person name="Kang S.W."/>
            <person name="Park J.-E."/>
            <person name="Oh B.S."/>
            <person name="Yu S.Y."/>
            <person name="Choi S.-H."/>
            <person name="Lee D.H."/>
            <person name="Yoon H."/>
            <person name="Kim B.-Y."/>
            <person name="Lee J.H."/>
            <person name="Lee J.-S."/>
        </authorList>
    </citation>
    <scope>NUCLEOTIDE SEQUENCE [LARGE SCALE GENOMIC DNA]</scope>
    <source>
        <strain evidence="12 13">KGMB04484</strain>
    </source>
</reference>
<dbReference type="EC" id="2.7.13.3" evidence="3"/>
<dbReference type="PROSITE" id="PS50109">
    <property type="entry name" value="HIS_KIN"/>
    <property type="match status" value="1"/>
</dbReference>
<gene>
    <name evidence="12" type="ORF">ET524_00355</name>
</gene>
<dbReference type="InterPro" id="IPR001789">
    <property type="entry name" value="Sig_transdc_resp-reg_receiver"/>
</dbReference>
<dbReference type="GO" id="GO:0000155">
    <property type="term" value="F:phosphorelay sensor kinase activity"/>
    <property type="evidence" value="ECO:0007669"/>
    <property type="project" value="InterPro"/>
</dbReference>
<dbReference type="SUPFAM" id="SSF47384">
    <property type="entry name" value="Homodimeric domain of signal transducing histidine kinase"/>
    <property type="match status" value="1"/>
</dbReference>
<dbReference type="Pfam" id="PF00072">
    <property type="entry name" value="Response_reg"/>
    <property type="match status" value="1"/>
</dbReference>
<accession>A0A4Q2JYG1</accession>
<keyword evidence="6" id="KW-0418">Kinase</keyword>
<keyword evidence="7" id="KW-0902">Two-component regulatory system</keyword>
<dbReference type="GO" id="GO:0009927">
    <property type="term" value="F:histidine phosphotransfer kinase activity"/>
    <property type="evidence" value="ECO:0007669"/>
    <property type="project" value="TreeGrafter"/>
</dbReference>
<keyword evidence="5" id="KW-0808">Transferase</keyword>
<evidence type="ECO:0000256" key="5">
    <source>
        <dbReference type="ARBA" id="ARBA00022679"/>
    </source>
</evidence>
<evidence type="ECO:0000313" key="13">
    <source>
        <dbReference type="Proteomes" id="UP000293345"/>
    </source>
</evidence>
<evidence type="ECO:0000256" key="6">
    <source>
        <dbReference type="ARBA" id="ARBA00022777"/>
    </source>
</evidence>
<comment type="caution">
    <text evidence="12">The sequence shown here is derived from an EMBL/GenBank/DDBJ whole genome shotgun (WGS) entry which is preliminary data.</text>
</comment>
<dbReference type="PRINTS" id="PR00344">
    <property type="entry name" value="BCTRLSENSOR"/>
</dbReference>
<protein>
    <recommendedName>
        <fullName evidence="3">histidine kinase</fullName>
        <ecNumber evidence="3">2.7.13.3</ecNumber>
    </recommendedName>
</protein>
<dbReference type="InterPro" id="IPR004358">
    <property type="entry name" value="Sig_transdc_His_kin-like_C"/>
</dbReference>
<evidence type="ECO:0000256" key="7">
    <source>
        <dbReference type="ARBA" id="ARBA00023012"/>
    </source>
</evidence>
<dbReference type="InterPro" id="IPR003594">
    <property type="entry name" value="HATPase_dom"/>
</dbReference>
<dbReference type="AlphaFoldDB" id="A0A4Q2JYG1"/>
<evidence type="ECO:0000256" key="9">
    <source>
        <dbReference type="SAM" id="Phobius"/>
    </source>
</evidence>
<dbReference type="SMART" id="SM00388">
    <property type="entry name" value="HisKA"/>
    <property type="match status" value="1"/>
</dbReference>
<evidence type="ECO:0000256" key="4">
    <source>
        <dbReference type="ARBA" id="ARBA00022553"/>
    </source>
</evidence>
<name>A0A4Q2JYG1_9ACTN</name>
<dbReference type="PANTHER" id="PTHR43047:SF72">
    <property type="entry name" value="OSMOSENSING HISTIDINE PROTEIN KINASE SLN1"/>
    <property type="match status" value="1"/>
</dbReference>
<dbReference type="SMART" id="SM00448">
    <property type="entry name" value="REC"/>
    <property type="match status" value="1"/>
</dbReference>
<keyword evidence="9" id="KW-1133">Transmembrane helix</keyword>
<dbReference type="InterPro" id="IPR003661">
    <property type="entry name" value="HisK_dim/P_dom"/>
</dbReference>